<accession>E1ZKT1</accession>
<feature type="transmembrane region" description="Helical" evidence="2">
    <location>
        <begin position="79"/>
        <end position="99"/>
    </location>
</feature>
<evidence type="ECO:0000256" key="2">
    <source>
        <dbReference type="SAM" id="Phobius"/>
    </source>
</evidence>
<feature type="compositionally biased region" description="Low complexity" evidence="1">
    <location>
        <begin position="376"/>
        <end position="390"/>
    </location>
</feature>
<dbReference type="EMBL" id="GL433851">
    <property type="protein sequence ID" value="EFN53543.1"/>
    <property type="molecule type" value="Genomic_DNA"/>
</dbReference>
<keyword evidence="2" id="KW-0812">Transmembrane</keyword>
<feature type="region of interest" description="Disordered" evidence="1">
    <location>
        <begin position="376"/>
        <end position="406"/>
    </location>
</feature>
<gene>
    <name evidence="3" type="ORF">CHLNCDRAFT_136672</name>
</gene>
<feature type="transmembrane region" description="Helical" evidence="2">
    <location>
        <begin position="244"/>
        <end position="265"/>
    </location>
</feature>
<keyword evidence="2" id="KW-1133">Transmembrane helix</keyword>
<dbReference type="KEGG" id="cvr:CHLNCDRAFT_136672"/>
<feature type="region of interest" description="Disordered" evidence="1">
    <location>
        <begin position="149"/>
        <end position="168"/>
    </location>
</feature>
<dbReference type="eggNOG" id="ENOG502R8TV">
    <property type="taxonomic scope" value="Eukaryota"/>
</dbReference>
<dbReference type="AlphaFoldDB" id="E1ZKT1"/>
<feature type="transmembrane region" description="Helical" evidence="2">
    <location>
        <begin position="277"/>
        <end position="296"/>
    </location>
</feature>
<sequence length="406" mass="43220">MGVWVPYVAIPCVVLINLIAYASNENSWAWRRLRGARPGLLAVSNRAAGVSCQQRPTSFWAWELIDSSASVTSWVVPQWVLLALRLSALLFFAALFIVLELAYTLPGPTWLVYFTNWSFCAFALSMLLGSAHTAADMRRRRRRQRQLAGSAAATASAPATAAEAPEGQQQLLSAMDPADPEAPPQPAASAELALELRHLQGLAPAAAPLVAAGVPTTCSAGGAVPAGGAGAAAASWGLLAKAHLLAAEVAFPAELFLTAFYWALLHADDEGPLGSTLMVHGLNNLFTLADVALSGMPFVSYHFLALLLYGSTYLAFMWIYYGASGIWAYSVLDWSKSSSMLYYLLLPLLLAAGFFAYVGVACLRERCVRRRGQAQQQQQQGGAAADKAAGSSLELRATPVGGMLEP</sequence>
<evidence type="ECO:0000256" key="1">
    <source>
        <dbReference type="SAM" id="MobiDB-lite"/>
    </source>
</evidence>
<dbReference type="OMA" id="MICLIVE"/>
<dbReference type="PANTHER" id="PTHR12242">
    <property type="entry name" value="OS02G0130600 PROTEIN-RELATED"/>
    <property type="match status" value="1"/>
</dbReference>
<name>E1ZKT1_CHLVA</name>
<evidence type="ECO:0000313" key="3">
    <source>
        <dbReference type="EMBL" id="EFN53543.1"/>
    </source>
</evidence>
<reference evidence="3 4" key="1">
    <citation type="journal article" date="2010" name="Plant Cell">
        <title>The Chlorella variabilis NC64A genome reveals adaptation to photosymbiosis, coevolution with viruses, and cryptic sex.</title>
        <authorList>
            <person name="Blanc G."/>
            <person name="Duncan G."/>
            <person name="Agarkova I."/>
            <person name="Borodovsky M."/>
            <person name="Gurnon J."/>
            <person name="Kuo A."/>
            <person name="Lindquist E."/>
            <person name="Lucas S."/>
            <person name="Pangilinan J."/>
            <person name="Polle J."/>
            <person name="Salamov A."/>
            <person name="Terry A."/>
            <person name="Yamada T."/>
            <person name="Dunigan D.D."/>
            <person name="Grigoriev I.V."/>
            <person name="Claverie J.M."/>
            <person name="Van Etten J.L."/>
        </authorList>
    </citation>
    <scope>NUCLEOTIDE SEQUENCE [LARGE SCALE GENOMIC DNA]</scope>
    <source>
        <strain evidence="3 4">NC64A</strain>
    </source>
</reference>
<dbReference type="RefSeq" id="XP_005845645.1">
    <property type="nucleotide sequence ID" value="XM_005845583.1"/>
</dbReference>
<dbReference type="GeneID" id="17353040"/>
<proteinExistence type="predicted"/>
<dbReference type="InParanoid" id="E1ZKT1"/>
<feature type="transmembrane region" description="Helical" evidence="2">
    <location>
        <begin position="6"/>
        <end position="24"/>
    </location>
</feature>
<dbReference type="Proteomes" id="UP000008141">
    <property type="component" value="Unassembled WGS sequence"/>
</dbReference>
<evidence type="ECO:0000313" key="4">
    <source>
        <dbReference type="Proteomes" id="UP000008141"/>
    </source>
</evidence>
<dbReference type="PANTHER" id="PTHR12242:SF1">
    <property type="entry name" value="MYND-TYPE DOMAIN-CONTAINING PROTEIN"/>
    <property type="match status" value="1"/>
</dbReference>
<organism evidence="4">
    <name type="scientific">Chlorella variabilis</name>
    <name type="common">Green alga</name>
    <dbReference type="NCBI Taxonomy" id="554065"/>
    <lineage>
        <taxon>Eukaryota</taxon>
        <taxon>Viridiplantae</taxon>
        <taxon>Chlorophyta</taxon>
        <taxon>core chlorophytes</taxon>
        <taxon>Trebouxiophyceae</taxon>
        <taxon>Chlorellales</taxon>
        <taxon>Chlorellaceae</taxon>
        <taxon>Chlorella clade</taxon>
        <taxon>Chlorella</taxon>
    </lineage>
</organism>
<feature type="transmembrane region" description="Helical" evidence="2">
    <location>
        <begin position="341"/>
        <end position="363"/>
    </location>
</feature>
<dbReference type="GO" id="GO:0016020">
    <property type="term" value="C:membrane"/>
    <property type="evidence" value="ECO:0007669"/>
    <property type="project" value="TreeGrafter"/>
</dbReference>
<dbReference type="OrthoDB" id="419711at2759"/>
<feature type="compositionally biased region" description="Low complexity" evidence="1">
    <location>
        <begin position="149"/>
        <end position="167"/>
    </location>
</feature>
<keyword evidence="2" id="KW-0472">Membrane</keyword>
<protein>
    <submittedName>
        <fullName evidence="3">Uncharacterized protein</fullName>
    </submittedName>
</protein>
<keyword evidence="4" id="KW-1185">Reference proteome</keyword>
<feature type="transmembrane region" description="Helical" evidence="2">
    <location>
        <begin position="111"/>
        <end position="135"/>
    </location>
</feature>